<name>A0ACC2MXH3_PERAE</name>
<reference evidence="1 2" key="1">
    <citation type="journal article" date="2022" name="Hortic Res">
        <title>A haplotype resolved chromosomal level avocado genome allows analysis of novel avocado genes.</title>
        <authorList>
            <person name="Nath O."/>
            <person name="Fletcher S.J."/>
            <person name="Hayward A."/>
            <person name="Shaw L.M."/>
            <person name="Masouleh A.K."/>
            <person name="Furtado A."/>
            <person name="Henry R.J."/>
            <person name="Mitter N."/>
        </authorList>
    </citation>
    <scope>NUCLEOTIDE SEQUENCE [LARGE SCALE GENOMIC DNA]</scope>
    <source>
        <strain evidence="2">cv. Hass</strain>
    </source>
</reference>
<gene>
    <name evidence="1" type="ORF">MRB53_002882</name>
</gene>
<accession>A0ACC2MXH3</accession>
<dbReference type="EMBL" id="CM056809">
    <property type="protein sequence ID" value="KAJ8649859.1"/>
    <property type="molecule type" value="Genomic_DNA"/>
</dbReference>
<sequence>MTIYGRNLHASSDATSSNDLPSGFEHLPEPPNIPTELPTPSSPGSSPASAQPLAEPSSPCSCPTALAPPVPPTDSTLALMLLRPFPTMAAMDSKFHGGGNMEKAKRVFIKTMHDRVLRPDG</sequence>
<evidence type="ECO:0000313" key="1">
    <source>
        <dbReference type="EMBL" id="KAJ8649859.1"/>
    </source>
</evidence>
<keyword evidence="2" id="KW-1185">Reference proteome</keyword>
<proteinExistence type="predicted"/>
<dbReference type="Proteomes" id="UP001234297">
    <property type="component" value="Chromosome 1"/>
</dbReference>
<protein>
    <submittedName>
        <fullName evidence="1">Uncharacterized protein</fullName>
    </submittedName>
</protein>
<comment type="caution">
    <text evidence="1">The sequence shown here is derived from an EMBL/GenBank/DDBJ whole genome shotgun (WGS) entry which is preliminary data.</text>
</comment>
<evidence type="ECO:0000313" key="2">
    <source>
        <dbReference type="Proteomes" id="UP001234297"/>
    </source>
</evidence>
<organism evidence="1 2">
    <name type="scientific">Persea americana</name>
    <name type="common">Avocado</name>
    <dbReference type="NCBI Taxonomy" id="3435"/>
    <lineage>
        <taxon>Eukaryota</taxon>
        <taxon>Viridiplantae</taxon>
        <taxon>Streptophyta</taxon>
        <taxon>Embryophyta</taxon>
        <taxon>Tracheophyta</taxon>
        <taxon>Spermatophyta</taxon>
        <taxon>Magnoliopsida</taxon>
        <taxon>Magnoliidae</taxon>
        <taxon>Laurales</taxon>
        <taxon>Lauraceae</taxon>
        <taxon>Persea</taxon>
    </lineage>
</organism>